<keyword evidence="2" id="KW-1133">Transmembrane helix</keyword>
<keyword evidence="2" id="KW-0812">Transmembrane</keyword>
<name>A0ABV2P7Z0_9MICC</name>
<comment type="caution">
    <text evidence="3">The sequence shown here is derived from an EMBL/GenBank/DDBJ whole genome shotgun (WGS) entry which is preliminary data.</text>
</comment>
<evidence type="ECO:0000256" key="1">
    <source>
        <dbReference type="SAM" id="MobiDB-lite"/>
    </source>
</evidence>
<evidence type="ECO:0000256" key="2">
    <source>
        <dbReference type="SAM" id="Phobius"/>
    </source>
</evidence>
<keyword evidence="2" id="KW-0472">Membrane</keyword>
<evidence type="ECO:0008006" key="5">
    <source>
        <dbReference type="Google" id="ProtNLM"/>
    </source>
</evidence>
<reference evidence="3 4" key="1">
    <citation type="submission" date="2024-06" db="EMBL/GenBank/DDBJ databases">
        <title>Sorghum-associated microbial communities from plants grown in Nebraska, USA.</title>
        <authorList>
            <person name="Schachtman D."/>
        </authorList>
    </citation>
    <scope>NUCLEOTIDE SEQUENCE [LARGE SCALE GENOMIC DNA]</scope>
    <source>
        <strain evidence="3 4">3552</strain>
    </source>
</reference>
<accession>A0ABV2P7Z0</accession>
<protein>
    <recommendedName>
        <fullName evidence="5">DUF4352 domain-containing protein</fullName>
    </recommendedName>
</protein>
<proteinExistence type="predicted"/>
<organism evidence="3 4">
    <name type="scientific">Arthrobacter bambusae</name>
    <dbReference type="NCBI Taxonomy" id="1338426"/>
    <lineage>
        <taxon>Bacteria</taxon>
        <taxon>Bacillati</taxon>
        <taxon>Actinomycetota</taxon>
        <taxon>Actinomycetes</taxon>
        <taxon>Micrococcales</taxon>
        <taxon>Micrococcaceae</taxon>
        <taxon>Arthrobacter</taxon>
    </lineage>
</organism>
<evidence type="ECO:0000313" key="3">
    <source>
        <dbReference type="EMBL" id="MET4540892.1"/>
    </source>
</evidence>
<sequence>MTTATGVKYETRSVKTVRGLEARTRAKLEKEGWEFVSQEQGTMRSELTFRRPKPETPWKLIGAGGGLLALLIVGSLIASAFGGEDSSHSSADALPSPGSSLVVETEAQTAPPEVTVPAEATTPSAEPPAPAPVVTAIEPRAKVEDTTCNIDENFGKCFYGQTAIYEDSRRSGDQILLEITVQEPQEFTPGKDADIASTTLGGTQEKGADNLYFVVTIKNLSEEVILGPSDVQLVANSAMDGDYDVRSVQDDVVEAYWDAKLEPGQSSTLRSGWNFNNDSEPTFKVRIDGLGGNSVTFSHK</sequence>
<dbReference type="RefSeq" id="WP_354230287.1">
    <property type="nucleotide sequence ID" value="NZ_JBEPSN010000006.1"/>
</dbReference>
<keyword evidence="4" id="KW-1185">Reference proteome</keyword>
<feature type="transmembrane region" description="Helical" evidence="2">
    <location>
        <begin position="60"/>
        <end position="81"/>
    </location>
</feature>
<dbReference type="GeneID" id="92753613"/>
<evidence type="ECO:0000313" key="4">
    <source>
        <dbReference type="Proteomes" id="UP001549307"/>
    </source>
</evidence>
<feature type="region of interest" description="Disordered" evidence="1">
    <location>
        <begin position="84"/>
        <end position="131"/>
    </location>
</feature>
<dbReference type="EMBL" id="JBEPSN010000006">
    <property type="protein sequence ID" value="MET4540892.1"/>
    <property type="molecule type" value="Genomic_DNA"/>
</dbReference>
<gene>
    <name evidence="3" type="ORF">ABIE37_002680</name>
</gene>
<dbReference type="Proteomes" id="UP001549307">
    <property type="component" value="Unassembled WGS sequence"/>
</dbReference>
<feature type="compositionally biased region" description="Low complexity" evidence="1">
    <location>
        <begin position="115"/>
        <end position="124"/>
    </location>
</feature>